<dbReference type="RefSeq" id="WP_092364575.1">
    <property type="nucleotide sequence ID" value="NZ_FOIM01000013.1"/>
</dbReference>
<dbReference type="Proteomes" id="UP000198508">
    <property type="component" value="Unassembled WGS sequence"/>
</dbReference>
<evidence type="ECO:0000313" key="1">
    <source>
        <dbReference type="EMBL" id="SET74698.1"/>
    </source>
</evidence>
<reference evidence="2" key="1">
    <citation type="submission" date="2016-10" db="EMBL/GenBank/DDBJ databases">
        <authorList>
            <person name="Varghese N."/>
            <person name="Submissions S."/>
        </authorList>
    </citation>
    <scope>NUCLEOTIDE SEQUENCE [LARGE SCALE GENOMIC DNA]</scope>
    <source>
        <strain evidence="2">NLAE-zl-G277</strain>
    </source>
</reference>
<accession>A0A1I0GU48</accession>
<gene>
    <name evidence="1" type="ORF">SAMN05216313_11335</name>
</gene>
<dbReference type="InterPro" id="IPR037175">
    <property type="entry name" value="KFase_sf"/>
</dbReference>
<dbReference type="InterPro" id="IPR007325">
    <property type="entry name" value="KFase/CYL"/>
</dbReference>
<dbReference type="PANTHER" id="PTHR31118">
    <property type="entry name" value="CYCLASE-LIKE PROTEIN 2"/>
    <property type="match status" value="1"/>
</dbReference>
<proteinExistence type="predicted"/>
<sequence length="236" mass="26060">MEHNNYIEMIEAIRDHAKVVDLSYTMEMNMPFWPTQPKYEAAVVETYEAGGESYHQSIRISEHTGTHIDAPKHFIPGGCPVDELSPRTVMGRGVTIHGENIAPCGLLPLEQIKAFEAENGEIRAGDIVMIRFGWEDKYAILPEDKGFLRDWPGLSEEAARYLAEKGVSAVGCDTLALDAFGVKRFISHEILLGQGIPIMENLCNLGKLPPFSAVFGLQNKFKGGSGSPIRLVAFVQ</sequence>
<dbReference type="SUPFAM" id="SSF102198">
    <property type="entry name" value="Putative cyclase"/>
    <property type="match status" value="1"/>
</dbReference>
<dbReference type="GO" id="GO:0004061">
    <property type="term" value="F:arylformamidase activity"/>
    <property type="evidence" value="ECO:0007669"/>
    <property type="project" value="InterPro"/>
</dbReference>
<dbReference type="EMBL" id="FOIM01000013">
    <property type="protein sequence ID" value="SET74698.1"/>
    <property type="molecule type" value="Genomic_DNA"/>
</dbReference>
<keyword evidence="2" id="KW-1185">Reference proteome</keyword>
<dbReference type="GeneID" id="93280560"/>
<organism evidence="1 2">
    <name type="scientific">Enterocloster lavalensis</name>
    <dbReference type="NCBI Taxonomy" id="460384"/>
    <lineage>
        <taxon>Bacteria</taxon>
        <taxon>Bacillati</taxon>
        <taxon>Bacillota</taxon>
        <taxon>Clostridia</taxon>
        <taxon>Lachnospirales</taxon>
        <taxon>Lachnospiraceae</taxon>
        <taxon>Enterocloster</taxon>
    </lineage>
</organism>
<name>A0A1I0GU48_9FIRM</name>
<evidence type="ECO:0000313" key="2">
    <source>
        <dbReference type="Proteomes" id="UP000198508"/>
    </source>
</evidence>
<dbReference type="STRING" id="460384.SAMN05216313_11335"/>
<protein>
    <submittedName>
        <fullName evidence="1">Kynurenine formamidase</fullName>
    </submittedName>
</protein>
<dbReference type="GO" id="GO:0019441">
    <property type="term" value="P:L-tryptophan catabolic process to kynurenine"/>
    <property type="evidence" value="ECO:0007669"/>
    <property type="project" value="InterPro"/>
</dbReference>
<dbReference type="PANTHER" id="PTHR31118:SF12">
    <property type="entry name" value="CYCLASE-LIKE PROTEIN 2"/>
    <property type="match status" value="1"/>
</dbReference>
<dbReference type="AlphaFoldDB" id="A0A1I0GU48"/>
<dbReference type="Gene3D" id="3.50.30.50">
    <property type="entry name" value="Putative cyclase"/>
    <property type="match status" value="1"/>
</dbReference>
<dbReference type="Pfam" id="PF04199">
    <property type="entry name" value="Cyclase"/>
    <property type="match status" value="1"/>
</dbReference>